<dbReference type="PANTHER" id="PTHR40053">
    <property type="entry name" value="SPORULATION-CONTROL PROTEIN SPO0M"/>
    <property type="match status" value="1"/>
</dbReference>
<keyword evidence="2" id="KW-1185">Reference proteome</keyword>
<dbReference type="RefSeq" id="WP_252469731.1">
    <property type="nucleotide sequence ID" value="NZ_JALBWM010000062.1"/>
</dbReference>
<evidence type="ECO:0000313" key="1">
    <source>
        <dbReference type="EMBL" id="MCO1335408.1"/>
    </source>
</evidence>
<protein>
    <submittedName>
        <fullName evidence="1">Sporulation protein</fullName>
    </submittedName>
</protein>
<dbReference type="Proteomes" id="UP001139028">
    <property type="component" value="Unassembled WGS sequence"/>
</dbReference>
<dbReference type="InterPro" id="IPR009776">
    <property type="entry name" value="Spore_0_M"/>
</dbReference>
<accession>A0A9X2ETD1</accession>
<dbReference type="EMBL" id="JALBWM010000062">
    <property type="protein sequence ID" value="MCO1335408.1"/>
    <property type="molecule type" value="Genomic_DNA"/>
</dbReference>
<reference evidence="1" key="1">
    <citation type="journal article" date="2022" name="Arch. Microbiol.">
        <title>Microbulbifer okhotskensis sp. nov., isolated from a deep bottom sediment of the Okhotsk Sea.</title>
        <authorList>
            <person name="Romanenko L."/>
            <person name="Kurilenko V."/>
            <person name="Otstavnykh N."/>
            <person name="Velansky P."/>
            <person name="Isaeva M."/>
            <person name="Mikhailov V."/>
        </authorList>
    </citation>
    <scope>NUCLEOTIDE SEQUENCE</scope>
    <source>
        <strain evidence="1">OS29</strain>
    </source>
</reference>
<evidence type="ECO:0000313" key="2">
    <source>
        <dbReference type="Proteomes" id="UP001139028"/>
    </source>
</evidence>
<dbReference type="PANTHER" id="PTHR40053:SF1">
    <property type="entry name" value="SPORULATION-CONTROL PROTEIN SPO0M"/>
    <property type="match status" value="1"/>
</dbReference>
<gene>
    <name evidence="1" type="ORF">MO867_13805</name>
</gene>
<organism evidence="1 2">
    <name type="scientific">Microbulbifer okhotskensis</name>
    <dbReference type="NCBI Taxonomy" id="2926617"/>
    <lineage>
        <taxon>Bacteria</taxon>
        <taxon>Pseudomonadati</taxon>
        <taxon>Pseudomonadota</taxon>
        <taxon>Gammaproteobacteria</taxon>
        <taxon>Cellvibrionales</taxon>
        <taxon>Microbulbiferaceae</taxon>
        <taxon>Microbulbifer</taxon>
    </lineage>
</organism>
<sequence>MSMFQKLKASVGIGSAKVDTVLQNAEWLQGGLINGSIHVVGGKIDQQIDAISLKLCTEVKVETDEGVSYERFVLSELQVLDPFTIGADESRKMPFEFQLHEETPVTILNARNNRSYVWLETALDIDFALDPKDRDPLQIGPLPVVEKVLDLIERSGFKMVKADVERGHLQGEGFSSQSGCYQEIEFKNNGLLTSKEIELSFILEEGQVHCLAEIDRKFGMRGDQYHSFSLEHGASDEEIAAVVQSILD</sequence>
<comment type="caution">
    <text evidence="1">The sequence shown here is derived from an EMBL/GenBank/DDBJ whole genome shotgun (WGS) entry which is preliminary data.</text>
</comment>
<name>A0A9X2ETD1_9GAMM</name>
<dbReference type="AlphaFoldDB" id="A0A9X2ETD1"/>
<dbReference type="Pfam" id="PF07070">
    <property type="entry name" value="Spo0M"/>
    <property type="match status" value="1"/>
</dbReference>
<proteinExistence type="predicted"/>